<keyword evidence="4 6" id="KW-1133">Transmembrane helix</keyword>
<dbReference type="SMART" id="SM00267">
    <property type="entry name" value="GGDEF"/>
    <property type="match status" value="1"/>
</dbReference>
<dbReference type="NCBIfam" id="TIGR00254">
    <property type="entry name" value="GGDEF"/>
    <property type="match status" value="1"/>
</dbReference>
<dbReference type="AlphaFoldDB" id="A0A0S4TXZ8"/>
<keyword evidence="3 6" id="KW-0812">Transmembrane</keyword>
<keyword evidence="2" id="KW-1003">Cell membrane</keyword>
<dbReference type="InterPro" id="IPR043128">
    <property type="entry name" value="Rev_trsase/Diguanyl_cyclase"/>
</dbReference>
<evidence type="ECO:0000259" key="7">
    <source>
        <dbReference type="PROSITE" id="PS50112"/>
    </source>
</evidence>
<dbReference type="PANTHER" id="PTHR46663:SF2">
    <property type="entry name" value="GGDEF DOMAIN-CONTAINING PROTEIN"/>
    <property type="match status" value="1"/>
</dbReference>
<dbReference type="PROSITE" id="PS50112">
    <property type="entry name" value="PAS"/>
    <property type="match status" value="1"/>
</dbReference>
<dbReference type="GO" id="GO:0005886">
    <property type="term" value="C:plasma membrane"/>
    <property type="evidence" value="ECO:0007669"/>
    <property type="project" value="UniProtKB-SubCell"/>
</dbReference>
<dbReference type="InterPro" id="IPR033479">
    <property type="entry name" value="dCache_1"/>
</dbReference>
<feature type="transmembrane region" description="Helical" evidence="6">
    <location>
        <begin position="292"/>
        <end position="311"/>
    </location>
</feature>
<dbReference type="CDD" id="cd18774">
    <property type="entry name" value="PDC2_HK_sensor"/>
    <property type="match status" value="1"/>
</dbReference>
<evidence type="ECO:0000256" key="4">
    <source>
        <dbReference type="ARBA" id="ARBA00022989"/>
    </source>
</evidence>
<dbReference type="InterPro" id="IPR000014">
    <property type="entry name" value="PAS"/>
</dbReference>
<feature type="domain" description="PAS" evidence="7">
    <location>
        <begin position="533"/>
        <end position="588"/>
    </location>
</feature>
<dbReference type="Gene3D" id="3.30.450.20">
    <property type="entry name" value="PAS domain"/>
    <property type="match status" value="3"/>
</dbReference>
<dbReference type="GO" id="GO:0003824">
    <property type="term" value="F:catalytic activity"/>
    <property type="evidence" value="ECO:0007669"/>
    <property type="project" value="UniProtKB-ARBA"/>
</dbReference>
<dbReference type="Pfam" id="PF00990">
    <property type="entry name" value="GGDEF"/>
    <property type="match status" value="1"/>
</dbReference>
<dbReference type="PROSITE" id="PS50887">
    <property type="entry name" value="GGDEF"/>
    <property type="match status" value="1"/>
</dbReference>
<name>A0A0S4TXZ8_RALSL</name>
<evidence type="ECO:0000313" key="9">
    <source>
        <dbReference type="EMBL" id="CUV14898.1"/>
    </source>
</evidence>
<dbReference type="CDD" id="cd12914">
    <property type="entry name" value="PDC1_DGC_like"/>
    <property type="match status" value="1"/>
</dbReference>
<gene>
    <name evidence="9" type="ORF">RUN39_v1_990011</name>
</gene>
<protein>
    <submittedName>
        <fullName evidence="9">Putative signal transduction protein, GGDEF domain</fullName>
    </submittedName>
</protein>
<dbReference type="NCBIfam" id="TIGR00229">
    <property type="entry name" value="sensory_box"/>
    <property type="match status" value="1"/>
</dbReference>
<dbReference type="InterPro" id="IPR013767">
    <property type="entry name" value="PAS_fold"/>
</dbReference>
<reference evidence="9" key="1">
    <citation type="submission" date="2015-10" db="EMBL/GenBank/DDBJ databases">
        <authorList>
            <person name="Gilbert D.G."/>
        </authorList>
    </citation>
    <scope>NUCLEOTIDE SEQUENCE</scope>
    <source>
        <strain evidence="9">Phyl III-seqv23</strain>
    </source>
</reference>
<dbReference type="SUPFAM" id="SSF55785">
    <property type="entry name" value="PYP-like sensor domain (PAS domain)"/>
    <property type="match status" value="1"/>
</dbReference>
<dbReference type="EMBL" id="LN899819">
    <property type="protein sequence ID" value="CUV14898.1"/>
    <property type="molecule type" value="Genomic_DNA"/>
</dbReference>
<dbReference type="Pfam" id="PF02743">
    <property type="entry name" value="dCache_1"/>
    <property type="match status" value="1"/>
</dbReference>
<dbReference type="SMART" id="SM00091">
    <property type="entry name" value="PAS"/>
    <property type="match status" value="2"/>
</dbReference>
<dbReference type="CDD" id="cd00130">
    <property type="entry name" value="PAS"/>
    <property type="match status" value="1"/>
</dbReference>
<evidence type="ECO:0000259" key="8">
    <source>
        <dbReference type="PROSITE" id="PS50887"/>
    </source>
</evidence>
<dbReference type="InterPro" id="IPR052163">
    <property type="entry name" value="DGC-Regulatory_Protein"/>
</dbReference>
<dbReference type="SUPFAM" id="SSF55073">
    <property type="entry name" value="Nucleotide cyclase"/>
    <property type="match status" value="1"/>
</dbReference>
<dbReference type="GO" id="GO:0006355">
    <property type="term" value="P:regulation of DNA-templated transcription"/>
    <property type="evidence" value="ECO:0007669"/>
    <property type="project" value="InterPro"/>
</dbReference>
<dbReference type="InterPro" id="IPR029787">
    <property type="entry name" value="Nucleotide_cyclase"/>
</dbReference>
<evidence type="ECO:0000256" key="6">
    <source>
        <dbReference type="SAM" id="Phobius"/>
    </source>
</evidence>
<feature type="domain" description="GGDEF" evidence="8">
    <location>
        <begin position="685"/>
        <end position="816"/>
    </location>
</feature>
<dbReference type="FunFam" id="3.30.70.270:FF:000001">
    <property type="entry name" value="Diguanylate cyclase domain protein"/>
    <property type="match status" value="1"/>
</dbReference>
<sequence length="816" mass="86132">MSTAQPPSAPRRLLFRLLPGVVLAALLPFVGLIAVAISTVYDDTRREIDSRLEQAIAQAARPLEAHLTDAIDRLSAATEADTVPASTAEGQAWLDAHPDLRGVFDSLVIISASGIVLADAPALPQRRGTDLAWHPLFKAVRESRRLQIPEPFLSSAGQRPVASFAVPLHGPDGGFSGLVIGSIELARNPILADVENTRIGRTGHLLVVSERGRYIVGPDHARLLQQAPDLADGQPAARARAQGWNDSTEIHRPGQSPVIVSYRALNAVPWSIGAWWPAQEAYAGAARTTRTLVAAGLAFGAACLLFAWFWLERATSPLERLRHEVDAGMPIHTPAAPIGRPILSESPAPGPLARLADLAQPDARTFDPATEVGALAGSVGRLVQYWELALSAAEQDAAFFRAIAEQAPVGLAFLDRSLAVPFANVRFERLVGASSATIVRALHDGDSTTTSPAAQAVAAVLRQLPRVPLALANRPVVIATGEGAGSGAVLLTARPAGGAGAPPVGWIIAVVDATAEQRAKEALEQEVRAALLVLDAIQEPLLTIDGDGIVTHASRAIETLTGTHPASAIGQSINRLLHLIEHETNRRVIPTQLLRAGGTLPGGLRMEAADSRRHDVELSWGPLPGTSGAGVLVLRDVSATRETVQRIAWDATHDVLTGLLNRRGFDAILHAQVEAHRSARAAPRAPLALLMIDLDGFKAINDCYGHAAGDDVLRGIAERVVQNTRTQDHVARLGGDEFAVILPNCDLQTGVTFADRIRAALARQPVLAAGARAQVALSQGVVELQAGDADAAAFLARADTACYRAKSDGRNTIATG</sequence>
<evidence type="ECO:0000256" key="3">
    <source>
        <dbReference type="ARBA" id="ARBA00022692"/>
    </source>
</evidence>
<dbReference type="PATRIC" id="fig|305.106.peg.2126"/>
<dbReference type="InterPro" id="IPR035965">
    <property type="entry name" value="PAS-like_dom_sf"/>
</dbReference>
<comment type="subcellular location">
    <subcellularLocation>
        <location evidence="1">Cell membrane</location>
        <topology evidence="1">Multi-pass membrane protein</topology>
    </subcellularLocation>
</comment>
<evidence type="ECO:0000256" key="5">
    <source>
        <dbReference type="ARBA" id="ARBA00023136"/>
    </source>
</evidence>
<accession>A0A0S4TXZ8</accession>
<dbReference type="InterPro" id="IPR000160">
    <property type="entry name" value="GGDEF_dom"/>
</dbReference>
<proteinExistence type="predicted"/>
<dbReference type="Pfam" id="PF00989">
    <property type="entry name" value="PAS"/>
    <property type="match status" value="1"/>
</dbReference>
<dbReference type="PANTHER" id="PTHR46663">
    <property type="entry name" value="DIGUANYLATE CYCLASE DGCT-RELATED"/>
    <property type="match status" value="1"/>
</dbReference>
<organism evidence="9">
    <name type="scientific">Ralstonia solanacearum</name>
    <name type="common">Pseudomonas solanacearum</name>
    <dbReference type="NCBI Taxonomy" id="305"/>
    <lineage>
        <taxon>Bacteria</taxon>
        <taxon>Pseudomonadati</taxon>
        <taxon>Pseudomonadota</taxon>
        <taxon>Betaproteobacteria</taxon>
        <taxon>Burkholderiales</taxon>
        <taxon>Burkholderiaceae</taxon>
        <taxon>Ralstonia</taxon>
        <taxon>Ralstonia solanacearum species complex</taxon>
    </lineage>
</organism>
<evidence type="ECO:0000256" key="2">
    <source>
        <dbReference type="ARBA" id="ARBA00022475"/>
    </source>
</evidence>
<feature type="transmembrane region" description="Helical" evidence="6">
    <location>
        <begin position="20"/>
        <end position="41"/>
    </location>
</feature>
<dbReference type="CDD" id="cd01949">
    <property type="entry name" value="GGDEF"/>
    <property type="match status" value="1"/>
</dbReference>
<dbReference type="Gene3D" id="3.30.70.270">
    <property type="match status" value="1"/>
</dbReference>
<keyword evidence="5 6" id="KW-0472">Membrane</keyword>
<evidence type="ECO:0000256" key="1">
    <source>
        <dbReference type="ARBA" id="ARBA00004651"/>
    </source>
</evidence>